<dbReference type="PANTHER" id="PTHR46037">
    <property type="entry name" value="PROTEIN ENHANCER OF SEVENLESS 2B"/>
    <property type="match status" value="1"/>
</dbReference>
<dbReference type="eggNOG" id="ENOG502QPJN">
    <property type="taxonomic scope" value="Eukaryota"/>
</dbReference>
<dbReference type="SMART" id="SM00252">
    <property type="entry name" value="SH2"/>
    <property type="match status" value="1"/>
</dbReference>
<gene>
    <name evidence="7" type="primary">SLA2</name>
</gene>
<evidence type="ECO:0000313" key="7">
    <source>
        <dbReference type="Ensembl" id="ENSLACP00000020396.1"/>
    </source>
</evidence>
<keyword evidence="2 3" id="KW-0727">SH2 domain</keyword>
<organism evidence="7 8">
    <name type="scientific">Latimeria chalumnae</name>
    <name type="common">Coelacanth</name>
    <dbReference type="NCBI Taxonomy" id="7897"/>
    <lineage>
        <taxon>Eukaryota</taxon>
        <taxon>Metazoa</taxon>
        <taxon>Chordata</taxon>
        <taxon>Craniata</taxon>
        <taxon>Vertebrata</taxon>
        <taxon>Euteleostomi</taxon>
        <taxon>Coelacanthiformes</taxon>
        <taxon>Coelacanthidae</taxon>
        <taxon>Latimeria</taxon>
    </lineage>
</organism>
<dbReference type="FunCoup" id="H3BES5">
    <property type="interactions" value="398"/>
</dbReference>
<feature type="domain" description="SH2" evidence="5">
    <location>
        <begin position="83"/>
        <end position="180"/>
    </location>
</feature>
<dbReference type="InterPro" id="IPR036028">
    <property type="entry name" value="SH3-like_dom_sf"/>
</dbReference>
<name>H3BES5_LATCH</name>
<dbReference type="OMA" id="QRAPLNW"/>
<dbReference type="InterPro" id="IPR001452">
    <property type="entry name" value="SH3_domain"/>
</dbReference>
<reference evidence="7" key="3">
    <citation type="submission" date="2025-09" db="UniProtKB">
        <authorList>
            <consortium name="Ensembl"/>
        </authorList>
    </citation>
    <scope>IDENTIFICATION</scope>
</reference>
<evidence type="ECO:0000256" key="1">
    <source>
        <dbReference type="ARBA" id="ARBA00022443"/>
    </source>
</evidence>
<accession>H3BES5</accession>
<dbReference type="EMBL" id="AFYH01003780">
    <property type="status" value="NOT_ANNOTATED_CDS"/>
    <property type="molecule type" value="Genomic_DNA"/>
</dbReference>
<reference evidence="8" key="1">
    <citation type="submission" date="2011-08" db="EMBL/GenBank/DDBJ databases">
        <title>The draft genome of Latimeria chalumnae.</title>
        <authorList>
            <person name="Di Palma F."/>
            <person name="Alfoldi J."/>
            <person name="Johnson J."/>
            <person name="Berlin A."/>
            <person name="Gnerre S."/>
            <person name="Jaffe D."/>
            <person name="MacCallum I."/>
            <person name="Young S."/>
            <person name="Walker B.J."/>
            <person name="Lander E."/>
            <person name="Lindblad-Toh K."/>
        </authorList>
    </citation>
    <scope>NUCLEOTIDE SEQUENCE [LARGE SCALE GENOMIC DNA]</scope>
    <source>
        <strain evidence="8">Wild caught</strain>
    </source>
</reference>
<dbReference type="Proteomes" id="UP000008672">
    <property type="component" value="Unassembled WGS sequence"/>
</dbReference>
<sequence>KGNKVFLFFLKPSSLVIFSDNNKCILVALYNFPSGGQVETAVRIGERLNLISEDGDWWRVASAATGKECYIPSSYIGRVYKRWLYEGISREKAEELLLLEHNRTGSYLIRESQTRRDSYSLSVRRNNNASWDSIKHYRVHRLPNGWFYISPRLTFPSLTDLVDYYSEVGDGLCCTLKEPCFIQASYQVPVQNYPEPVIVRRPTLNWNDVDSSLLFSNEKDVGEDSPVSLGLREAINSYLYMTEDLDFDRTSEKKSKWKT</sequence>
<evidence type="ECO:0000256" key="4">
    <source>
        <dbReference type="PROSITE-ProRule" id="PRU00192"/>
    </source>
</evidence>
<dbReference type="HOGENOM" id="CLU_084503_1_0_1"/>
<dbReference type="PROSITE" id="PS50002">
    <property type="entry name" value="SH3"/>
    <property type="match status" value="1"/>
</dbReference>
<dbReference type="PROSITE" id="PS50001">
    <property type="entry name" value="SH2"/>
    <property type="match status" value="1"/>
</dbReference>
<dbReference type="InParanoid" id="H3BES5"/>
<keyword evidence="1 4" id="KW-0728">SH3 domain</keyword>
<evidence type="ECO:0000259" key="6">
    <source>
        <dbReference type="PROSITE" id="PS50002"/>
    </source>
</evidence>
<keyword evidence="8" id="KW-1185">Reference proteome</keyword>
<dbReference type="Pfam" id="PF00017">
    <property type="entry name" value="SH2"/>
    <property type="match status" value="1"/>
</dbReference>
<reference evidence="7" key="2">
    <citation type="submission" date="2025-08" db="UniProtKB">
        <authorList>
            <consortium name="Ensembl"/>
        </authorList>
    </citation>
    <scope>IDENTIFICATION</scope>
</reference>
<proteinExistence type="predicted"/>
<evidence type="ECO:0000256" key="2">
    <source>
        <dbReference type="ARBA" id="ARBA00022999"/>
    </source>
</evidence>
<evidence type="ECO:0000256" key="3">
    <source>
        <dbReference type="PROSITE-ProRule" id="PRU00191"/>
    </source>
</evidence>
<dbReference type="InterPro" id="IPR043539">
    <property type="entry name" value="Grb2-like"/>
</dbReference>
<dbReference type="AlphaFoldDB" id="H3BES5"/>
<dbReference type="SUPFAM" id="SSF55550">
    <property type="entry name" value="SH2 domain"/>
    <property type="match status" value="1"/>
</dbReference>
<dbReference type="Pfam" id="PF00018">
    <property type="entry name" value="SH3_1"/>
    <property type="match status" value="1"/>
</dbReference>
<dbReference type="STRING" id="7897.ENSLACP00000020396"/>
<dbReference type="InterPro" id="IPR036860">
    <property type="entry name" value="SH2_dom_sf"/>
</dbReference>
<dbReference type="PRINTS" id="PR00401">
    <property type="entry name" value="SH2DOMAIN"/>
</dbReference>
<evidence type="ECO:0000259" key="5">
    <source>
        <dbReference type="PROSITE" id="PS50001"/>
    </source>
</evidence>
<dbReference type="InterPro" id="IPR000980">
    <property type="entry name" value="SH2"/>
</dbReference>
<feature type="domain" description="SH3" evidence="6">
    <location>
        <begin position="21"/>
        <end position="81"/>
    </location>
</feature>
<dbReference type="SMART" id="SM00326">
    <property type="entry name" value="SH3"/>
    <property type="match status" value="1"/>
</dbReference>
<dbReference type="Gene3D" id="3.30.505.10">
    <property type="entry name" value="SH2 domain"/>
    <property type="match status" value="1"/>
</dbReference>
<evidence type="ECO:0000313" key="8">
    <source>
        <dbReference type="Proteomes" id="UP000008672"/>
    </source>
</evidence>
<dbReference type="GeneTree" id="ENSGT00940000160331"/>
<dbReference type="Gene3D" id="2.30.30.40">
    <property type="entry name" value="SH3 Domains"/>
    <property type="match status" value="1"/>
</dbReference>
<dbReference type="SUPFAM" id="SSF50044">
    <property type="entry name" value="SH3-domain"/>
    <property type="match status" value="1"/>
</dbReference>
<dbReference type="Ensembl" id="ENSLACT00000020536.1">
    <property type="protein sequence ID" value="ENSLACP00000020396.1"/>
    <property type="gene ID" value="ENSLACG00000017924.1"/>
</dbReference>
<protein>
    <submittedName>
        <fullName evidence="7">Src like adaptor 2</fullName>
    </submittedName>
</protein>